<keyword evidence="1" id="KW-1133">Transmembrane helix</keyword>
<feature type="transmembrane region" description="Helical" evidence="1">
    <location>
        <begin position="12"/>
        <end position="31"/>
    </location>
</feature>
<feature type="domain" description="Histidine kinase/HSP90-like ATPase" evidence="2">
    <location>
        <begin position="246"/>
        <end position="341"/>
    </location>
</feature>
<dbReference type="InterPro" id="IPR036890">
    <property type="entry name" value="HATPase_C_sf"/>
</dbReference>
<dbReference type="OrthoDB" id="2514702at2"/>
<protein>
    <submittedName>
        <fullName evidence="3">Histidine kinase</fullName>
    </submittedName>
</protein>
<dbReference type="InterPro" id="IPR050640">
    <property type="entry name" value="Bact_2-comp_sensor_kinase"/>
</dbReference>
<keyword evidence="3" id="KW-0808">Transferase</keyword>
<dbReference type="InterPro" id="IPR003594">
    <property type="entry name" value="HATPase_dom"/>
</dbReference>
<evidence type="ECO:0000313" key="4">
    <source>
        <dbReference type="Proteomes" id="UP000295611"/>
    </source>
</evidence>
<evidence type="ECO:0000313" key="3">
    <source>
        <dbReference type="EMBL" id="TDR80629.1"/>
    </source>
</evidence>
<feature type="transmembrane region" description="Helical" evidence="1">
    <location>
        <begin position="108"/>
        <end position="126"/>
    </location>
</feature>
<feature type="transmembrane region" description="Helical" evidence="1">
    <location>
        <begin position="37"/>
        <end position="55"/>
    </location>
</feature>
<organism evidence="3 4">
    <name type="scientific">Paludibacterium purpuratum</name>
    <dbReference type="NCBI Taxonomy" id="1144873"/>
    <lineage>
        <taxon>Bacteria</taxon>
        <taxon>Pseudomonadati</taxon>
        <taxon>Pseudomonadota</taxon>
        <taxon>Betaproteobacteria</taxon>
        <taxon>Neisseriales</taxon>
        <taxon>Chromobacteriaceae</taxon>
        <taxon>Paludibacterium</taxon>
    </lineage>
</organism>
<name>A0A4V3DVD8_9NEIS</name>
<evidence type="ECO:0000256" key="1">
    <source>
        <dbReference type="SAM" id="Phobius"/>
    </source>
</evidence>
<keyword evidence="1" id="KW-0812">Transmembrane</keyword>
<sequence length="348" mass="38024">MQTSRMSISWSRSLVLCCIVNFAVAGLFSAIDGMDSFRSNLLISFSIGGCCWLSIRGMSALFPAHNVWLHPVLVLLCIPIGLKIAALFGTVDLLAEDGHHHNGPLAVWLPAVIISLIVLTMQTFYFRSKILASELDATRRREAESRQAELAAQLALLQAQVEPHFLFNTLATVQSLIPAEPQQAVHMLASLNTYLRASLNRTRQQNGTVAQELELVRALVDIAAIRMGDRLQPVWQVDRSLDDLPLPPLLLQPLVENAIRHGLEPCLRGGRLTIVARADHSKLLLSVEDNGVGMDASAPNGIGLINIKHRLKALYGEQASLHLQPNQPSGVIAQLELPLAETAPCQAH</sequence>
<dbReference type="GO" id="GO:0016020">
    <property type="term" value="C:membrane"/>
    <property type="evidence" value="ECO:0007669"/>
    <property type="project" value="InterPro"/>
</dbReference>
<dbReference type="Pfam" id="PF02518">
    <property type="entry name" value="HATPase_c"/>
    <property type="match status" value="1"/>
</dbReference>
<reference evidence="3 4" key="1">
    <citation type="submission" date="2019-03" db="EMBL/GenBank/DDBJ databases">
        <title>Genomic Encyclopedia of Type Strains, Phase III (KMG-III): the genomes of soil and plant-associated and newly described type strains.</title>
        <authorList>
            <person name="Whitman W."/>
        </authorList>
    </citation>
    <scope>NUCLEOTIDE SEQUENCE [LARGE SCALE GENOMIC DNA]</scope>
    <source>
        <strain evidence="3 4">CECT 8976</strain>
    </source>
</reference>
<dbReference type="InterPro" id="IPR010559">
    <property type="entry name" value="Sig_transdc_His_kin_internal"/>
</dbReference>
<dbReference type="Gene3D" id="3.30.565.10">
    <property type="entry name" value="Histidine kinase-like ATPase, C-terminal domain"/>
    <property type="match status" value="1"/>
</dbReference>
<dbReference type="Pfam" id="PF06580">
    <property type="entry name" value="His_kinase"/>
    <property type="match status" value="1"/>
</dbReference>
<evidence type="ECO:0000259" key="2">
    <source>
        <dbReference type="SMART" id="SM00387"/>
    </source>
</evidence>
<dbReference type="EMBL" id="SNZP01000004">
    <property type="protein sequence ID" value="TDR80629.1"/>
    <property type="molecule type" value="Genomic_DNA"/>
</dbReference>
<dbReference type="AlphaFoldDB" id="A0A4V3DVD8"/>
<dbReference type="PANTHER" id="PTHR34220:SF9">
    <property type="entry name" value="SIGNAL TRANSDUCTION HISTIDINE KINASE INTERNAL REGION DOMAIN-CONTAINING PROTEIN"/>
    <property type="match status" value="1"/>
</dbReference>
<comment type="caution">
    <text evidence="3">The sequence shown here is derived from an EMBL/GenBank/DDBJ whole genome shotgun (WGS) entry which is preliminary data.</text>
</comment>
<dbReference type="SMART" id="SM00387">
    <property type="entry name" value="HATPase_c"/>
    <property type="match status" value="1"/>
</dbReference>
<dbReference type="GO" id="GO:0000155">
    <property type="term" value="F:phosphorelay sensor kinase activity"/>
    <property type="evidence" value="ECO:0007669"/>
    <property type="project" value="InterPro"/>
</dbReference>
<dbReference type="Proteomes" id="UP000295611">
    <property type="component" value="Unassembled WGS sequence"/>
</dbReference>
<keyword evidence="1" id="KW-0472">Membrane</keyword>
<accession>A0A4V3DVD8</accession>
<keyword evidence="4" id="KW-1185">Reference proteome</keyword>
<proteinExistence type="predicted"/>
<keyword evidence="3" id="KW-0418">Kinase</keyword>
<dbReference type="PANTHER" id="PTHR34220">
    <property type="entry name" value="SENSOR HISTIDINE KINASE YPDA"/>
    <property type="match status" value="1"/>
</dbReference>
<dbReference type="SUPFAM" id="SSF55874">
    <property type="entry name" value="ATPase domain of HSP90 chaperone/DNA topoisomerase II/histidine kinase"/>
    <property type="match status" value="1"/>
</dbReference>
<feature type="transmembrane region" description="Helical" evidence="1">
    <location>
        <begin position="67"/>
        <end position="88"/>
    </location>
</feature>
<gene>
    <name evidence="3" type="ORF">DFP86_104128</name>
</gene>